<protein>
    <submittedName>
        <fullName evidence="1">Uncharacterized protein</fullName>
    </submittedName>
</protein>
<evidence type="ECO:0000313" key="1">
    <source>
        <dbReference type="EMBL" id="CAI2378985.1"/>
    </source>
</evidence>
<comment type="caution">
    <text evidence="1">The sequence shown here is derived from an EMBL/GenBank/DDBJ whole genome shotgun (WGS) entry which is preliminary data.</text>
</comment>
<proteinExistence type="predicted"/>
<gene>
    <name evidence="1" type="ORF">ECRASSUSDP1_LOCUS20390</name>
</gene>
<dbReference type="EMBL" id="CAMPGE010020781">
    <property type="protein sequence ID" value="CAI2378985.1"/>
    <property type="molecule type" value="Genomic_DNA"/>
</dbReference>
<sequence length="312" mass="35874">MSGTDKTRKIKNKGSPSSLHGSILIDLKKKKGFQYNDIVRINGCRYVLTKFSKSKPEARLLNDTINRRLNENKKVDWNELVEVKAQKKDENQVLTNAMMLPRTVHKKEILPELKLNGNQYIGRNQTRRPKKIQNIINEIRSKSPVYTIESGKLLSNNSDAVCVRSQIRSPVNQEAKLPFHDKNEITDFTKFTPNKTLKLKSKRLRAVQIIDKQRVAKKTNNSSQSSTASELSPFSCPMKPRIGCGLQSTFSKKFRNTKCTRKPTIDYFDTEIFFPRKSKRNQNQKQNLSSLLSTSEISMMRTKIMNDFTSSL</sequence>
<accession>A0AAD1XVG1</accession>
<evidence type="ECO:0000313" key="2">
    <source>
        <dbReference type="Proteomes" id="UP001295684"/>
    </source>
</evidence>
<name>A0AAD1XVG1_EUPCR</name>
<reference evidence="1" key="1">
    <citation type="submission" date="2023-07" db="EMBL/GenBank/DDBJ databases">
        <authorList>
            <consortium name="AG Swart"/>
            <person name="Singh M."/>
            <person name="Singh A."/>
            <person name="Seah K."/>
            <person name="Emmerich C."/>
        </authorList>
    </citation>
    <scope>NUCLEOTIDE SEQUENCE</scope>
    <source>
        <strain evidence="1">DP1</strain>
    </source>
</reference>
<keyword evidence="2" id="KW-1185">Reference proteome</keyword>
<dbReference type="AlphaFoldDB" id="A0AAD1XVG1"/>
<dbReference type="Proteomes" id="UP001295684">
    <property type="component" value="Unassembled WGS sequence"/>
</dbReference>
<organism evidence="1 2">
    <name type="scientific">Euplotes crassus</name>
    <dbReference type="NCBI Taxonomy" id="5936"/>
    <lineage>
        <taxon>Eukaryota</taxon>
        <taxon>Sar</taxon>
        <taxon>Alveolata</taxon>
        <taxon>Ciliophora</taxon>
        <taxon>Intramacronucleata</taxon>
        <taxon>Spirotrichea</taxon>
        <taxon>Hypotrichia</taxon>
        <taxon>Euplotida</taxon>
        <taxon>Euplotidae</taxon>
        <taxon>Moneuplotes</taxon>
    </lineage>
</organism>